<dbReference type="EMBL" id="CAJVPM010020758">
    <property type="protein sequence ID" value="CAG8636610.1"/>
    <property type="molecule type" value="Genomic_DNA"/>
</dbReference>
<accession>A0ACA9N797</accession>
<evidence type="ECO:0000313" key="1">
    <source>
        <dbReference type="EMBL" id="CAG8636610.1"/>
    </source>
</evidence>
<reference evidence="1" key="1">
    <citation type="submission" date="2021-06" db="EMBL/GenBank/DDBJ databases">
        <authorList>
            <person name="Kallberg Y."/>
            <person name="Tangrot J."/>
            <person name="Rosling A."/>
        </authorList>
    </citation>
    <scope>NUCLEOTIDE SEQUENCE</scope>
    <source>
        <strain evidence="1">AU212A</strain>
    </source>
</reference>
<proteinExistence type="predicted"/>
<comment type="caution">
    <text evidence="1">The sequence shown here is derived from an EMBL/GenBank/DDBJ whole genome shotgun (WGS) entry which is preliminary data.</text>
</comment>
<evidence type="ECO:0000313" key="2">
    <source>
        <dbReference type="Proteomes" id="UP000789860"/>
    </source>
</evidence>
<gene>
    <name evidence="1" type="ORF">SCALOS_LOCUS8165</name>
</gene>
<protein>
    <submittedName>
        <fullName evidence="1">9122_t:CDS:1</fullName>
    </submittedName>
</protein>
<sequence length="67" mass="7922">MKKTPEKVLNLLTDWMINQNGPTFRKLIRNGYRHKLAVIPPPEILQNRLDIYHKYLITVESCQNLFG</sequence>
<keyword evidence="2" id="KW-1185">Reference proteome</keyword>
<organism evidence="1 2">
    <name type="scientific">Scutellospora calospora</name>
    <dbReference type="NCBI Taxonomy" id="85575"/>
    <lineage>
        <taxon>Eukaryota</taxon>
        <taxon>Fungi</taxon>
        <taxon>Fungi incertae sedis</taxon>
        <taxon>Mucoromycota</taxon>
        <taxon>Glomeromycotina</taxon>
        <taxon>Glomeromycetes</taxon>
        <taxon>Diversisporales</taxon>
        <taxon>Gigasporaceae</taxon>
        <taxon>Scutellospora</taxon>
    </lineage>
</organism>
<name>A0ACA9N797_9GLOM</name>
<dbReference type="Proteomes" id="UP000789860">
    <property type="component" value="Unassembled WGS sequence"/>
</dbReference>